<proteinExistence type="predicted"/>
<evidence type="ECO:0000313" key="11">
    <source>
        <dbReference type="EMBL" id="SMC00618.1"/>
    </source>
</evidence>
<evidence type="ECO:0000256" key="1">
    <source>
        <dbReference type="ARBA" id="ARBA00004651"/>
    </source>
</evidence>
<keyword evidence="7 8" id="KW-0472">Membrane</keyword>
<evidence type="ECO:0000259" key="10">
    <source>
        <dbReference type="Pfam" id="PF13807"/>
    </source>
</evidence>
<dbReference type="GO" id="GO:0005524">
    <property type="term" value="F:ATP binding"/>
    <property type="evidence" value="ECO:0007669"/>
    <property type="project" value="UniProtKB-KW"/>
</dbReference>
<dbReference type="GO" id="GO:0005886">
    <property type="term" value="C:plasma membrane"/>
    <property type="evidence" value="ECO:0007669"/>
    <property type="project" value="UniProtKB-SubCell"/>
</dbReference>
<evidence type="ECO:0000256" key="6">
    <source>
        <dbReference type="ARBA" id="ARBA00022989"/>
    </source>
</evidence>
<feature type="transmembrane region" description="Helical" evidence="8">
    <location>
        <begin position="492"/>
        <end position="511"/>
    </location>
</feature>
<dbReference type="InterPro" id="IPR032807">
    <property type="entry name" value="GNVR"/>
</dbReference>
<dbReference type="PANTHER" id="PTHR32309:SF13">
    <property type="entry name" value="FERRIC ENTEROBACTIN TRANSPORT PROTEIN FEPE"/>
    <property type="match status" value="1"/>
</dbReference>
<evidence type="ECO:0000256" key="4">
    <source>
        <dbReference type="ARBA" id="ARBA00022741"/>
    </source>
</evidence>
<dbReference type="InterPro" id="IPR027417">
    <property type="entry name" value="P-loop_NTPase"/>
</dbReference>
<dbReference type="PANTHER" id="PTHR32309">
    <property type="entry name" value="TYROSINE-PROTEIN KINASE"/>
    <property type="match status" value="1"/>
</dbReference>
<keyword evidence="6 8" id="KW-1133">Transmembrane helix</keyword>
<evidence type="ECO:0000256" key="3">
    <source>
        <dbReference type="ARBA" id="ARBA00022692"/>
    </source>
</evidence>
<protein>
    <submittedName>
        <fullName evidence="11">Capsular exopolysaccharide family</fullName>
    </submittedName>
</protein>
<dbReference type="SUPFAM" id="SSF52540">
    <property type="entry name" value="P-loop containing nucleoside triphosphate hydrolases"/>
    <property type="match status" value="1"/>
</dbReference>
<evidence type="ECO:0000259" key="9">
    <source>
        <dbReference type="Pfam" id="PF02706"/>
    </source>
</evidence>
<evidence type="ECO:0000256" key="2">
    <source>
        <dbReference type="ARBA" id="ARBA00022475"/>
    </source>
</evidence>
<feature type="domain" description="Polysaccharide chain length determinant N-terminal" evidence="9">
    <location>
        <begin position="24"/>
        <end position="108"/>
    </location>
</feature>
<comment type="subcellular location">
    <subcellularLocation>
        <location evidence="1">Cell membrane</location>
        <topology evidence="1">Multi-pass membrane protein</topology>
    </subcellularLocation>
</comment>
<dbReference type="STRING" id="645990.SAMN00120144_4031"/>
<dbReference type="InterPro" id="IPR050445">
    <property type="entry name" value="Bact_polysacc_biosynth/exp"/>
</dbReference>
<name>A0A1W1W4R3_9BACT</name>
<dbReference type="Pfam" id="PF02706">
    <property type="entry name" value="Wzz"/>
    <property type="match status" value="1"/>
</dbReference>
<dbReference type="GO" id="GO:0004713">
    <property type="term" value="F:protein tyrosine kinase activity"/>
    <property type="evidence" value="ECO:0007669"/>
    <property type="project" value="TreeGrafter"/>
</dbReference>
<dbReference type="EMBL" id="FWWW01000111">
    <property type="protein sequence ID" value="SMC00618.1"/>
    <property type="molecule type" value="Genomic_DNA"/>
</dbReference>
<feature type="domain" description="Tyrosine-protein kinase G-rich" evidence="10">
    <location>
        <begin position="438"/>
        <end position="513"/>
    </location>
</feature>
<dbReference type="InterPro" id="IPR005702">
    <property type="entry name" value="Wzc-like_C"/>
</dbReference>
<keyword evidence="2" id="KW-1003">Cell membrane</keyword>
<evidence type="ECO:0000313" key="12">
    <source>
        <dbReference type="Proteomes" id="UP000192266"/>
    </source>
</evidence>
<sequence>MAEREVVYAQSDKNNFKRYFYKYLRRWYLFLISLVLCLAIATAYLAWATPRYLISSSLLIRDIDKGPDFQSGNPVFRDLDVFNAATSIENEIEALKSVTLLERVLTELSLQATYYVDGFLKKREIYGSELPIRLRVGQLKNFVGPKKITINVRDATSFEMTDGTARPALYRFGQPIAKPYGTFVVEPNQVAAGTPRKKVYVTLQNIQDLTAGYHKGLTVAQINKKANVLVVSLMHPVPEKGKAILNTLIEVYNKENKEDRNLLATNTISFIDERLGNLISELSDTEKEVEQFKRRNQVTDVRSEASAYLQESTNYNQQLSQLNIQLDVIRSLQRYLSQPRSQFELVPSTLRIDDRSLQELVARFNELQLQRKRMLRVAEPANPLILNMNGQLATLRQNILENLRTIGAGLEATRGTLAARANTFKSRITQIPNIERELNAINRQAGVKRDLYVYLLQKREESALSLAATVSNTRVIDPAIASKTPVNPNKPVVYGLAFVLALVLPFGFIFLRSFLSDTVQQQEDVAKATTVPVLGEVSHYPSKGTLAMADTSQPLIAEQYRLIRSNFDFATAGKSNQVILVTSGIRAEGKTFVSLNLGISLSLTGKRVVLVDLNLRQPAVLAALGLQEGAGITTLLSEPTVEVDDLIRESTVAPNLSVIGTGPVPQNPAEFLMHPRIATFLGELMRRFDYVIIDSAPVGQVADAFSLASYIDVTVFVVRYNYTPKARIDVINDIATHGKLPQALMVLNDARTENSSSLK</sequence>
<accession>A0A1W1W4R3</accession>
<dbReference type="CDD" id="cd05387">
    <property type="entry name" value="BY-kinase"/>
    <property type="match status" value="1"/>
</dbReference>
<evidence type="ECO:0000256" key="5">
    <source>
        <dbReference type="ARBA" id="ARBA00022840"/>
    </source>
</evidence>
<dbReference type="RefSeq" id="WP_084448002.1">
    <property type="nucleotide sequence ID" value="NZ_FWWW01000111.1"/>
</dbReference>
<dbReference type="Proteomes" id="UP000192266">
    <property type="component" value="Unassembled WGS sequence"/>
</dbReference>
<keyword evidence="4" id="KW-0547">Nucleotide-binding</keyword>
<keyword evidence="12" id="KW-1185">Reference proteome</keyword>
<evidence type="ECO:0000256" key="8">
    <source>
        <dbReference type="SAM" id="Phobius"/>
    </source>
</evidence>
<reference evidence="11 12" key="1">
    <citation type="submission" date="2017-04" db="EMBL/GenBank/DDBJ databases">
        <authorList>
            <person name="Afonso C.L."/>
            <person name="Miller P.J."/>
            <person name="Scott M.A."/>
            <person name="Spackman E."/>
            <person name="Goraichik I."/>
            <person name="Dimitrov K.M."/>
            <person name="Suarez D.L."/>
            <person name="Swayne D.E."/>
        </authorList>
    </citation>
    <scope>NUCLEOTIDE SEQUENCE [LARGE SCALE GENOMIC DNA]</scope>
    <source>
        <strain evidence="11 12">DSM 11622</strain>
    </source>
</reference>
<dbReference type="OrthoDB" id="9794577at2"/>
<feature type="transmembrane region" description="Helical" evidence="8">
    <location>
        <begin position="27"/>
        <end position="47"/>
    </location>
</feature>
<keyword evidence="5" id="KW-0067">ATP-binding</keyword>
<dbReference type="InterPro" id="IPR003856">
    <property type="entry name" value="LPS_length_determ_N"/>
</dbReference>
<dbReference type="Pfam" id="PF13807">
    <property type="entry name" value="GNVR"/>
    <property type="match status" value="1"/>
</dbReference>
<dbReference type="Gene3D" id="3.40.50.300">
    <property type="entry name" value="P-loop containing nucleotide triphosphate hydrolases"/>
    <property type="match status" value="1"/>
</dbReference>
<gene>
    <name evidence="11" type="ORF">SAMN00120144_4031</name>
</gene>
<evidence type="ECO:0000256" key="7">
    <source>
        <dbReference type="ARBA" id="ARBA00023136"/>
    </source>
</evidence>
<dbReference type="NCBIfam" id="TIGR01007">
    <property type="entry name" value="eps_fam"/>
    <property type="match status" value="1"/>
</dbReference>
<keyword evidence="3 8" id="KW-0812">Transmembrane</keyword>
<organism evidence="11 12">
    <name type="scientific">Hymenobacter roseosalivarius DSM 11622</name>
    <dbReference type="NCBI Taxonomy" id="645990"/>
    <lineage>
        <taxon>Bacteria</taxon>
        <taxon>Pseudomonadati</taxon>
        <taxon>Bacteroidota</taxon>
        <taxon>Cytophagia</taxon>
        <taxon>Cytophagales</taxon>
        <taxon>Hymenobacteraceae</taxon>
        <taxon>Hymenobacter</taxon>
    </lineage>
</organism>
<dbReference type="AlphaFoldDB" id="A0A1W1W4R3"/>